<keyword evidence="4" id="KW-1185">Reference proteome</keyword>
<name>A0A3B0Q2B6_9BACT</name>
<feature type="signal peptide" evidence="2">
    <location>
        <begin position="1"/>
        <end position="26"/>
    </location>
</feature>
<sequence>MKKVFNKKFKFIFAGSILTSMIPLTAVSCLYEKDDTVVYAREFLQENPFLSKTRVANQNNKVLKNFEDNLYTTNILTFDFSIIDLRFKFNTMKVNNEHLVQTIDNIVKIEGQNISLNQKNYDKFKKLINETETNFYKYITSHPDLSQRTNDDIVLLINQNKLISQDFDKKFEELKELINEYKNDYKGTKSLLEILKTIFATDKTSSIIELEKKIQSSLSSLLSKSIYYIHVSDFDQVVTYDQLDAIVQNFVKNTPW</sequence>
<dbReference type="EMBL" id="LS991951">
    <property type="protein sequence ID" value="SYV97046.1"/>
    <property type="molecule type" value="Genomic_DNA"/>
</dbReference>
<dbReference type="AlphaFoldDB" id="A0A3B0Q2B6"/>
<organism evidence="3 4">
    <name type="scientific">Mycoplasmopsis edwardii</name>
    <dbReference type="NCBI Taxonomy" id="53558"/>
    <lineage>
        <taxon>Bacteria</taxon>
        <taxon>Bacillati</taxon>
        <taxon>Mycoplasmatota</taxon>
        <taxon>Mycoplasmoidales</taxon>
        <taxon>Metamycoplasmataceae</taxon>
        <taxon>Mycoplasmopsis</taxon>
    </lineage>
</organism>
<feature type="chain" id="PRO_5017465979" description="Lipoprotein" evidence="2">
    <location>
        <begin position="27"/>
        <end position="256"/>
    </location>
</feature>
<evidence type="ECO:0000313" key="3">
    <source>
        <dbReference type="EMBL" id="SYV97046.1"/>
    </source>
</evidence>
<dbReference type="PROSITE" id="PS51257">
    <property type="entry name" value="PROKAR_LIPOPROTEIN"/>
    <property type="match status" value="1"/>
</dbReference>
<gene>
    <name evidence="3" type="ORF">NCTC10132_00401</name>
</gene>
<evidence type="ECO:0000256" key="2">
    <source>
        <dbReference type="SAM" id="SignalP"/>
    </source>
</evidence>
<dbReference type="KEGG" id="medw:NCTC10132_00401"/>
<protein>
    <recommendedName>
        <fullName evidence="5">Lipoprotein</fullName>
    </recommendedName>
</protein>
<feature type="non-terminal residue" evidence="3">
    <location>
        <position position="256"/>
    </location>
</feature>
<keyword evidence="2" id="KW-0732">Signal</keyword>
<keyword evidence="1" id="KW-0175">Coiled coil</keyword>
<feature type="coiled-coil region" evidence="1">
    <location>
        <begin position="164"/>
        <end position="191"/>
    </location>
</feature>
<reference evidence="4" key="1">
    <citation type="submission" date="2018-06" db="EMBL/GenBank/DDBJ databases">
        <authorList>
            <consortium name="Pathogen Informatics"/>
        </authorList>
    </citation>
    <scope>NUCLEOTIDE SEQUENCE [LARGE SCALE GENOMIC DNA]</scope>
    <source>
        <strain evidence="4">NCTC10132</strain>
    </source>
</reference>
<evidence type="ECO:0000256" key="1">
    <source>
        <dbReference type="SAM" id="Coils"/>
    </source>
</evidence>
<evidence type="ECO:0008006" key="5">
    <source>
        <dbReference type="Google" id="ProtNLM"/>
    </source>
</evidence>
<dbReference type="Proteomes" id="UP000257559">
    <property type="component" value="Chromosome"/>
</dbReference>
<proteinExistence type="predicted"/>
<accession>A0A3B0Q2B6</accession>
<evidence type="ECO:0000313" key="4">
    <source>
        <dbReference type="Proteomes" id="UP000257559"/>
    </source>
</evidence>